<dbReference type="Proteomes" id="UP000752292">
    <property type="component" value="Unassembled WGS sequence"/>
</dbReference>
<feature type="binding site" evidence="12">
    <location>
        <position position="347"/>
    </location>
    <ligand>
        <name>[4Fe-4S] cluster</name>
        <dbReference type="ChEBI" id="CHEBI:49883"/>
    </ligand>
</feature>
<comment type="subunit">
    <text evidence="12">Heterodimer of LeuC and LeuD.</text>
</comment>
<evidence type="ECO:0000256" key="5">
    <source>
        <dbReference type="ARBA" id="ARBA00022485"/>
    </source>
</evidence>
<comment type="caution">
    <text evidence="14">The sequence shown here is derived from an EMBL/GenBank/DDBJ whole genome shotgun (WGS) entry which is preliminary data.</text>
</comment>
<dbReference type="NCBIfam" id="NF004016">
    <property type="entry name" value="PRK05478.1"/>
    <property type="match status" value="1"/>
</dbReference>
<organism evidence="14 15">
    <name type="scientific">Tectimicrobiota bacterium</name>
    <dbReference type="NCBI Taxonomy" id="2528274"/>
    <lineage>
        <taxon>Bacteria</taxon>
        <taxon>Pseudomonadati</taxon>
        <taxon>Nitrospinota/Tectimicrobiota group</taxon>
        <taxon>Candidatus Tectimicrobiota</taxon>
    </lineage>
</organism>
<dbReference type="PROSITE" id="PS00450">
    <property type="entry name" value="ACONITASE_1"/>
    <property type="match status" value="1"/>
</dbReference>
<protein>
    <recommendedName>
        <fullName evidence="12">3-isopropylmalate dehydratase large subunit</fullName>
        <ecNumber evidence="12">4.2.1.33</ecNumber>
    </recommendedName>
    <alternativeName>
        <fullName evidence="12">Alpha-IPM isomerase</fullName>
        <shortName evidence="12">IPMI</shortName>
    </alternativeName>
    <alternativeName>
        <fullName evidence="12">Isopropylmalate isomerase</fullName>
    </alternativeName>
</protein>
<dbReference type="Pfam" id="PF00330">
    <property type="entry name" value="Aconitase"/>
    <property type="match status" value="1"/>
</dbReference>
<keyword evidence="10 12" id="KW-0456">Lyase</keyword>
<feature type="binding site" evidence="12">
    <location>
        <position position="407"/>
    </location>
    <ligand>
        <name>[4Fe-4S] cluster</name>
        <dbReference type="ChEBI" id="CHEBI:49883"/>
    </ligand>
</feature>
<accession>A0A933E8D0</accession>
<dbReference type="NCBIfam" id="TIGR00170">
    <property type="entry name" value="leuC"/>
    <property type="match status" value="1"/>
</dbReference>
<evidence type="ECO:0000256" key="12">
    <source>
        <dbReference type="HAMAP-Rule" id="MF_01026"/>
    </source>
</evidence>
<comment type="cofactor">
    <cofactor evidence="12">
        <name>[4Fe-4S] cluster</name>
        <dbReference type="ChEBI" id="CHEBI:49883"/>
    </cofactor>
    <text evidence="12">Binds 1 [4Fe-4S] cluster per subunit.</text>
</comment>
<feature type="binding site" evidence="12">
    <location>
        <position position="410"/>
    </location>
    <ligand>
        <name>[4Fe-4S] cluster</name>
        <dbReference type="ChEBI" id="CHEBI:49883"/>
    </ligand>
</feature>
<keyword evidence="8 12" id="KW-0408">Iron</keyword>
<gene>
    <name evidence="12 14" type="primary">leuC</name>
    <name evidence="14" type="ORF">HY618_00580</name>
</gene>
<sequence>MSERTLYDKVWDSHTVAKLPTGQDQVFIGLHLIHEVTTPQAFDMLKERGLRVAFPERTVATVDHIIPTLIQIRPFQDEQAEAMFAALEKNVGESGIRFLHLGTGRQGIVHVIGPELGQSQPGMTIACGDSHTSTHGAVGSLGFGIGTTEVAHVLATQTLALGRLKVRRVNVTGELRPGVFPKDVILRIIHDLGIKGGLGHAYEYGGAVFDGMSMEGRMTVCNMSIEGGARIGYVNPDETTLAYLRGWEFAPQGGDFDRAAEYWRSVASEPGALYDDVFGIEGESIEPMVTWGINPGHSTGISEKLPRLEDFEGEERRTAEQAYAFMGLKPGAAVAGTRVDVAFLGSCTNSRLSDLREGARILKGRKVHPKVRMLVVPGSQRIKEQAEKEGLHEVFLEAGAEWRGAGCSMCLGMNPDKLVGSERSISSSNRNFIGRQGSPKGRTHLGSPATVAASAVEGCLTDPRGFQG</sequence>
<dbReference type="Gene3D" id="3.30.499.10">
    <property type="entry name" value="Aconitase, domain 3"/>
    <property type="match status" value="2"/>
</dbReference>
<dbReference type="InterPro" id="IPR036008">
    <property type="entry name" value="Aconitase_4Fe-4S_dom"/>
</dbReference>
<evidence type="ECO:0000259" key="13">
    <source>
        <dbReference type="Pfam" id="PF00330"/>
    </source>
</evidence>
<dbReference type="InterPro" id="IPR015931">
    <property type="entry name" value="Acnase/IPM_dHydase_lsu_aba_1/3"/>
</dbReference>
<name>A0A933E8D0_UNCTE</name>
<evidence type="ECO:0000313" key="15">
    <source>
        <dbReference type="Proteomes" id="UP000752292"/>
    </source>
</evidence>
<dbReference type="CDD" id="cd01583">
    <property type="entry name" value="IPMI"/>
    <property type="match status" value="1"/>
</dbReference>
<evidence type="ECO:0000256" key="9">
    <source>
        <dbReference type="ARBA" id="ARBA00023014"/>
    </source>
</evidence>
<evidence type="ECO:0000313" key="14">
    <source>
        <dbReference type="EMBL" id="MBI4250928.1"/>
    </source>
</evidence>
<dbReference type="HAMAP" id="MF_01026">
    <property type="entry name" value="LeuC_type1"/>
    <property type="match status" value="1"/>
</dbReference>
<keyword evidence="6 12" id="KW-0028">Amino-acid biosynthesis</keyword>
<evidence type="ECO:0000256" key="1">
    <source>
        <dbReference type="ARBA" id="ARBA00000491"/>
    </source>
</evidence>
<dbReference type="PANTHER" id="PTHR43822:SF9">
    <property type="entry name" value="3-ISOPROPYLMALATE DEHYDRATASE"/>
    <property type="match status" value="1"/>
</dbReference>
<dbReference type="PRINTS" id="PR00415">
    <property type="entry name" value="ACONITASE"/>
</dbReference>
<evidence type="ECO:0000256" key="10">
    <source>
        <dbReference type="ARBA" id="ARBA00023239"/>
    </source>
</evidence>
<evidence type="ECO:0000256" key="4">
    <source>
        <dbReference type="ARBA" id="ARBA00022430"/>
    </source>
</evidence>
<evidence type="ECO:0000256" key="3">
    <source>
        <dbReference type="ARBA" id="ARBA00004729"/>
    </source>
</evidence>
<dbReference type="InterPro" id="IPR001030">
    <property type="entry name" value="Acoase/IPM_deHydtase_lsu_aba"/>
</dbReference>
<comment type="catalytic activity">
    <reaction evidence="1 12">
        <text>(2R,3S)-3-isopropylmalate = (2S)-2-isopropylmalate</text>
        <dbReference type="Rhea" id="RHEA:32287"/>
        <dbReference type="ChEBI" id="CHEBI:1178"/>
        <dbReference type="ChEBI" id="CHEBI:35121"/>
        <dbReference type="EC" id="4.2.1.33"/>
    </reaction>
</comment>
<keyword evidence="5 12" id="KW-0004">4Fe-4S</keyword>
<dbReference type="EC" id="4.2.1.33" evidence="12"/>
<evidence type="ECO:0000256" key="7">
    <source>
        <dbReference type="ARBA" id="ARBA00022723"/>
    </source>
</evidence>
<dbReference type="EMBL" id="JACQRX010000026">
    <property type="protein sequence ID" value="MBI4250928.1"/>
    <property type="molecule type" value="Genomic_DNA"/>
</dbReference>
<dbReference type="NCBIfam" id="NF009116">
    <property type="entry name" value="PRK12466.1"/>
    <property type="match status" value="1"/>
</dbReference>
<evidence type="ECO:0000256" key="6">
    <source>
        <dbReference type="ARBA" id="ARBA00022605"/>
    </source>
</evidence>
<dbReference type="AlphaFoldDB" id="A0A933E8D0"/>
<dbReference type="InterPro" id="IPR033941">
    <property type="entry name" value="IPMI_cat"/>
</dbReference>
<evidence type="ECO:0000256" key="2">
    <source>
        <dbReference type="ARBA" id="ARBA00002695"/>
    </source>
</evidence>
<dbReference type="PROSITE" id="PS01244">
    <property type="entry name" value="ACONITASE_2"/>
    <property type="match status" value="1"/>
</dbReference>
<feature type="domain" description="Aconitase/3-isopropylmalate dehydratase large subunit alpha/beta/alpha" evidence="13">
    <location>
        <begin position="8"/>
        <end position="458"/>
    </location>
</feature>
<comment type="function">
    <text evidence="2 12">Catalyzes the isomerization between 2-isopropylmalate and 3-isopropylmalate, via the formation of 2-isopropylmaleate.</text>
</comment>
<evidence type="ECO:0000256" key="11">
    <source>
        <dbReference type="ARBA" id="ARBA00023304"/>
    </source>
</evidence>
<dbReference type="InterPro" id="IPR004430">
    <property type="entry name" value="3-IsopropMal_deHydase_lsu"/>
</dbReference>
<dbReference type="InterPro" id="IPR018136">
    <property type="entry name" value="Aconitase_4Fe-4S_BS"/>
</dbReference>
<evidence type="ECO:0000256" key="8">
    <source>
        <dbReference type="ARBA" id="ARBA00023004"/>
    </source>
</evidence>
<proteinExistence type="inferred from homology"/>
<dbReference type="GO" id="GO:0051539">
    <property type="term" value="F:4 iron, 4 sulfur cluster binding"/>
    <property type="evidence" value="ECO:0007669"/>
    <property type="project" value="UniProtKB-KW"/>
</dbReference>
<dbReference type="PANTHER" id="PTHR43822">
    <property type="entry name" value="HOMOACONITASE, MITOCHONDRIAL-RELATED"/>
    <property type="match status" value="1"/>
</dbReference>
<comment type="pathway">
    <text evidence="3 12">Amino-acid biosynthesis; L-leucine biosynthesis; L-leucine from 3-methyl-2-oxobutanoate: step 2/4.</text>
</comment>
<dbReference type="SUPFAM" id="SSF53732">
    <property type="entry name" value="Aconitase iron-sulfur domain"/>
    <property type="match status" value="1"/>
</dbReference>
<keyword evidence="9 12" id="KW-0411">Iron-sulfur</keyword>
<keyword evidence="4 12" id="KW-0432">Leucine biosynthesis</keyword>
<reference evidence="14" key="1">
    <citation type="submission" date="2020-07" db="EMBL/GenBank/DDBJ databases">
        <title>Huge and variable diversity of episymbiotic CPR bacteria and DPANN archaea in groundwater ecosystems.</title>
        <authorList>
            <person name="He C.Y."/>
            <person name="Keren R."/>
            <person name="Whittaker M."/>
            <person name="Farag I.F."/>
            <person name="Doudna J."/>
            <person name="Cate J.H.D."/>
            <person name="Banfield J.F."/>
        </authorList>
    </citation>
    <scope>NUCLEOTIDE SEQUENCE</scope>
    <source>
        <strain evidence="14">NC_groundwater_1370_Ag_S-0.2um_69_93</strain>
    </source>
</reference>
<keyword evidence="11 12" id="KW-0100">Branched-chain amino acid biosynthesis</keyword>
<dbReference type="InterPro" id="IPR050067">
    <property type="entry name" value="IPM_dehydratase_rel_enz"/>
</dbReference>
<dbReference type="GO" id="GO:0009098">
    <property type="term" value="P:L-leucine biosynthetic process"/>
    <property type="evidence" value="ECO:0007669"/>
    <property type="project" value="UniProtKB-UniRule"/>
</dbReference>
<comment type="similarity">
    <text evidence="12">Belongs to the aconitase/IPM isomerase family. LeuC type 1 subfamily.</text>
</comment>
<dbReference type="GO" id="GO:0046872">
    <property type="term" value="F:metal ion binding"/>
    <property type="evidence" value="ECO:0007669"/>
    <property type="project" value="UniProtKB-KW"/>
</dbReference>
<keyword evidence="7 12" id="KW-0479">Metal-binding</keyword>
<dbReference type="GO" id="GO:0003861">
    <property type="term" value="F:3-isopropylmalate dehydratase activity"/>
    <property type="evidence" value="ECO:0007669"/>
    <property type="project" value="UniProtKB-UniRule"/>
</dbReference>